<dbReference type="Proteomes" id="UP000250642">
    <property type="component" value="Unassembled WGS sequence"/>
</dbReference>
<dbReference type="EMBL" id="QEVW01000033">
    <property type="protein sequence ID" value="RAW09745.1"/>
    <property type="molecule type" value="Genomic_DNA"/>
</dbReference>
<protein>
    <submittedName>
        <fullName evidence="1">Uncharacterized protein</fullName>
    </submittedName>
</protein>
<sequence length="68" mass="8280">MHPNREQLQDILMRANQHARKQARELGASIYYIKDNKRIREDAEGNMFEISFNSEGNRLEVRFDKWWK</sequence>
<evidence type="ECO:0000313" key="1">
    <source>
        <dbReference type="EMBL" id="RAW09745.1"/>
    </source>
</evidence>
<name>A0A329QBG4_9BACL</name>
<gene>
    <name evidence="1" type="ORF">DC345_30255</name>
</gene>
<dbReference type="AlphaFoldDB" id="A0A329QBG4"/>
<accession>A0A329QBG4</accession>
<dbReference type="RefSeq" id="WP_113056295.1">
    <property type="nucleotide sequence ID" value="NZ_QEVW01000033.1"/>
</dbReference>
<comment type="caution">
    <text evidence="1">The sequence shown here is derived from an EMBL/GenBank/DDBJ whole genome shotgun (WGS) entry which is preliminary data.</text>
</comment>
<evidence type="ECO:0000313" key="2">
    <source>
        <dbReference type="Proteomes" id="UP000250642"/>
    </source>
</evidence>
<reference evidence="1 2" key="1">
    <citation type="submission" date="2018-04" db="EMBL/GenBank/DDBJ databases">
        <title>Paenibacillus taichungensis Genome sequencing and assembly.</title>
        <authorList>
            <person name="Xu J."/>
            <person name="Rensing C."/>
            <person name="Mazhar H.S."/>
        </authorList>
    </citation>
    <scope>NUCLEOTIDE SEQUENCE [LARGE SCALE GENOMIC DNA]</scope>
    <source>
        <strain evidence="1 2">NC1</strain>
    </source>
</reference>
<proteinExistence type="predicted"/>
<organism evidence="1 2">
    <name type="scientific">Paenibacillus taichungensis</name>
    <dbReference type="NCBI Taxonomy" id="484184"/>
    <lineage>
        <taxon>Bacteria</taxon>
        <taxon>Bacillati</taxon>
        <taxon>Bacillota</taxon>
        <taxon>Bacilli</taxon>
        <taxon>Bacillales</taxon>
        <taxon>Paenibacillaceae</taxon>
        <taxon>Paenibacillus</taxon>
    </lineage>
</organism>